<keyword evidence="10" id="KW-1185">Reference proteome</keyword>
<gene>
    <name evidence="11" type="primary">LOC116298220</name>
</gene>
<dbReference type="RefSeq" id="XP_031562464.1">
    <property type="nucleotide sequence ID" value="XM_031706604.1"/>
</dbReference>
<evidence type="ECO:0000313" key="10">
    <source>
        <dbReference type="Proteomes" id="UP000515163"/>
    </source>
</evidence>
<dbReference type="Gene3D" id="1.20.1070.10">
    <property type="entry name" value="Rhodopsin 7-helix transmembrane proteins"/>
    <property type="match status" value="1"/>
</dbReference>
<evidence type="ECO:0000256" key="8">
    <source>
        <dbReference type="SAM" id="Phobius"/>
    </source>
</evidence>
<dbReference type="Proteomes" id="UP000515163">
    <property type="component" value="Unplaced"/>
</dbReference>
<name>A0A6P8I1P5_ACTTE</name>
<dbReference type="PANTHER" id="PTHR24235">
    <property type="entry name" value="NEUROPEPTIDE Y RECEPTOR"/>
    <property type="match status" value="1"/>
</dbReference>
<keyword evidence="2 8" id="KW-0812">Transmembrane</keyword>
<keyword evidence="3 8" id="KW-1133">Transmembrane helix</keyword>
<dbReference type="GO" id="GO:0016020">
    <property type="term" value="C:membrane"/>
    <property type="evidence" value="ECO:0007669"/>
    <property type="project" value="UniProtKB-SubCell"/>
</dbReference>
<evidence type="ECO:0000256" key="1">
    <source>
        <dbReference type="ARBA" id="ARBA00004141"/>
    </source>
</evidence>
<feature type="transmembrane region" description="Helical" evidence="8">
    <location>
        <begin position="20"/>
        <end position="39"/>
    </location>
</feature>
<reference evidence="11" key="1">
    <citation type="submission" date="2025-08" db="UniProtKB">
        <authorList>
            <consortium name="RefSeq"/>
        </authorList>
    </citation>
    <scope>IDENTIFICATION</scope>
    <source>
        <tissue evidence="11">Tentacle</tissue>
    </source>
</reference>
<dbReference type="GO" id="GO:0004930">
    <property type="term" value="F:G protein-coupled receptor activity"/>
    <property type="evidence" value="ECO:0007669"/>
    <property type="project" value="UniProtKB-KW"/>
</dbReference>
<dbReference type="InParanoid" id="A0A6P8I1P5"/>
<evidence type="ECO:0000256" key="2">
    <source>
        <dbReference type="ARBA" id="ARBA00022692"/>
    </source>
</evidence>
<feature type="domain" description="G-protein coupled receptors family 1 profile" evidence="9">
    <location>
        <begin position="31"/>
        <end position="285"/>
    </location>
</feature>
<dbReference type="KEGG" id="aten:116298220"/>
<keyword evidence="7" id="KW-0807">Transducer</keyword>
<keyword evidence="6 11" id="KW-0675">Receptor</keyword>
<dbReference type="InterPro" id="IPR017452">
    <property type="entry name" value="GPCR_Rhodpsn_7TM"/>
</dbReference>
<feature type="transmembrane region" description="Helical" evidence="8">
    <location>
        <begin position="259"/>
        <end position="282"/>
    </location>
</feature>
<keyword evidence="5 8" id="KW-0472">Membrane</keyword>
<dbReference type="PROSITE" id="PS50262">
    <property type="entry name" value="G_PROTEIN_RECEP_F1_2"/>
    <property type="match status" value="1"/>
</dbReference>
<evidence type="ECO:0000313" key="11">
    <source>
        <dbReference type="RefSeq" id="XP_031562464.1"/>
    </source>
</evidence>
<proteinExistence type="predicted"/>
<feature type="transmembrane region" description="Helical" evidence="8">
    <location>
        <begin position="221"/>
        <end position="239"/>
    </location>
</feature>
<dbReference type="SUPFAM" id="SSF81321">
    <property type="entry name" value="Family A G protein-coupled receptor-like"/>
    <property type="match status" value="1"/>
</dbReference>
<dbReference type="PANTHER" id="PTHR24235:SF29">
    <property type="entry name" value="GH23382P"/>
    <property type="match status" value="1"/>
</dbReference>
<dbReference type="OrthoDB" id="5955663at2759"/>
<dbReference type="Pfam" id="PF00001">
    <property type="entry name" value="7tm_1"/>
    <property type="match status" value="1"/>
</dbReference>
<feature type="transmembrane region" description="Helical" evidence="8">
    <location>
        <begin position="51"/>
        <end position="72"/>
    </location>
</feature>
<evidence type="ECO:0000256" key="4">
    <source>
        <dbReference type="ARBA" id="ARBA00023040"/>
    </source>
</evidence>
<comment type="subcellular location">
    <subcellularLocation>
        <location evidence="1">Membrane</location>
        <topology evidence="1">Multi-pass membrane protein</topology>
    </subcellularLocation>
</comment>
<evidence type="ECO:0000256" key="5">
    <source>
        <dbReference type="ARBA" id="ARBA00023136"/>
    </source>
</evidence>
<feature type="transmembrane region" description="Helical" evidence="8">
    <location>
        <begin position="92"/>
        <end position="114"/>
    </location>
</feature>
<evidence type="ECO:0000259" key="9">
    <source>
        <dbReference type="PROSITE" id="PS50262"/>
    </source>
</evidence>
<accession>A0A6P8I1P5</accession>
<protein>
    <submittedName>
        <fullName evidence="11">Neuropeptide Y receptor type 6</fullName>
    </submittedName>
</protein>
<sequence length="348" mass="39005">MLLCDAFTRVKPSKDILNVVWMLFHLLGLSANIWAFWLLKKKWNTLGSHKLLLGTSIFSNVFALVVHLYLPINFMLRSVTGLQWSLGSSLCTVLPPIANFALTASILGLLAVAMDNYFKNIHNDEVSSRDAENTTVLVWAIASLLTAPQFCQCGMVSQAYLDAGNCVQGWQYTESGRLYEASRLILQYIIPFAIIGNLFIKVHIYPFGWKNRSKCRRFLSILTDLVTGVFVGAAAYLFPVQTVMASWGRSVNGSPFPDVATVSQVLEFFAVFLCIATPFEFIEILNDEDIKAPCYETDALGEYQPVDQAIKINKGNLSEKIFKEKPSDELLKSLINEEPLRLKNEIIV</sequence>
<keyword evidence="4" id="KW-0297">G-protein coupled receptor</keyword>
<dbReference type="AlphaFoldDB" id="A0A6P8I1P5"/>
<organism evidence="10 11">
    <name type="scientific">Actinia tenebrosa</name>
    <name type="common">Australian red waratah sea anemone</name>
    <dbReference type="NCBI Taxonomy" id="6105"/>
    <lineage>
        <taxon>Eukaryota</taxon>
        <taxon>Metazoa</taxon>
        <taxon>Cnidaria</taxon>
        <taxon>Anthozoa</taxon>
        <taxon>Hexacorallia</taxon>
        <taxon>Actiniaria</taxon>
        <taxon>Actiniidae</taxon>
        <taxon>Actinia</taxon>
    </lineage>
</organism>
<feature type="transmembrane region" description="Helical" evidence="8">
    <location>
        <begin position="181"/>
        <end position="200"/>
    </location>
</feature>
<evidence type="ECO:0000256" key="7">
    <source>
        <dbReference type="ARBA" id="ARBA00023224"/>
    </source>
</evidence>
<dbReference type="InterPro" id="IPR000276">
    <property type="entry name" value="GPCR_Rhodpsn"/>
</dbReference>
<evidence type="ECO:0000256" key="6">
    <source>
        <dbReference type="ARBA" id="ARBA00023170"/>
    </source>
</evidence>
<evidence type="ECO:0000256" key="3">
    <source>
        <dbReference type="ARBA" id="ARBA00022989"/>
    </source>
</evidence>
<dbReference type="GeneID" id="116298220"/>